<dbReference type="GO" id="GO:0003677">
    <property type="term" value="F:DNA binding"/>
    <property type="evidence" value="ECO:0007669"/>
    <property type="project" value="InterPro"/>
</dbReference>
<organism evidence="1 2">
    <name type="scientific">Psychroserpens burtonensis</name>
    <dbReference type="NCBI Taxonomy" id="49278"/>
    <lineage>
        <taxon>Bacteria</taxon>
        <taxon>Pseudomonadati</taxon>
        <taxon>Bacteroidota</taxon>
        <taxon>Flavobacteriia</taxon>
        <taxon>Flavobacteriales</taxon>
        <taxon>Flavobacteriaceae</taxon>
        <taxon>Psychroserpens</taxon>
    </lineage>
</organism>
<gene>
    <name evidence="1" type="ORF">ES692_05970</name>
</gene>
<keyword evidence="2" id="KW-1185">Reference proteome</keyword>
<dbReference type="Proteomes" id="UP000321938">
    <property type="component" value="Unassembled WGS sequence"/>
</dbReference>
<dbReference type="EMBL" id="VOSB01000007">
    <property type="protein sequence ID" value="TXE18587.1"/>
    <property type="molecule type" value="Genomic_DNA"/>
</dbReference>
<evidence type="ECO:0000313" key="2">
    <source>
        <dbReference type="Proteomes" id="UP000321938"/>
    </source>
</evidence>
<dbReference type="Gene3D" id="1.10.260.40">
    <property type="entry name" value="lambda repressor-like DNA-binding domains"/>
    <property type="match status" value="1"/>
</dbReference>
<dbReference type="InterPro" id="IPR010982">
    <property type="entry name" value="Lambda_DNA-bd_dom_sf"/>
</dbReference>
<accession>A0A5C7BAB9</accession>
<protein>
    <recommendedName>
        <fullName evidence="3">Helix-turn-helix transcriptional regulator</fullName>
    </recommendedName>
</protein>
<sequence>MNSIVERIAHVAHDTRLNDRQFEMKIGKSTGYLNSIKKRDSYPSVEVILDIVKCFPKYSLEWLMTGKGEMIVSDRNNMVQEFGADYSKPANDFLPALEKYITAIVEKTIEAPINELNHDLLKLLRIDLNNKKNDTNSKKEKNS</sequence>
<evidence type="ECO:0008006" key="3">
    <source>
        <dbReference type="Google" id="ProtNLM"/>
    </source>
</evidence>
<proteinExistence type="predicted"/>
<comment type="caution">
    <text evidence="1">The sequence shown here is derived from an EMBL/GenBank/DDBJ whole genome shotgun (WGS) entry which is preliminary data.</text>
</comment>
<name>A0A5C7BAB9_9FLAO</name>
<dbReference type="OrthoDB" id="796548at2"/>
<dbReference type="AlphaFoldDB" id="A0A5C7BAB9"/>
<evidence type="ECO:0000313" key="1">
    <source>
        <dbReference type="EMBL" id="TXE18587.1"/>
    </source>
</evidence>
<dbReference type="RefSeq" id="WP_147231346.1">
    <property type="nucleotide sequence ID" value="NZ_VOSB01000007.1"/>
</dbReference>
<reference evidence="1 2" key="1">
    <citation type="submission" date="2019-08" db="EMBL/GenBank/DDBJ databases">
        <title>Genome of Psychroserpens burtonensis ACAM 167.</title>
        <authorList>
            <person name="Bowman J.P."/>
        </authorList>
    </citation>
    <scope>NUCLEOTIDE SEQUENCE [LARGE SCALE GENOMIC DNA]</scope>
    <source>
        <strain evidence="1 2">ACAM 167</strain>
    </source>
</reference>